<dbReference type="PROSITE" id="PS50109">
    <property type="entry name" value="HIS_KIN"/>
    <property type="match status" value="1"/>
</dbReference>
<dbReference type="Proteomes" id="UP000323994">
    <property type="component" value="Unassembled WGS sequence"/>
</dbReference>
<dbReference type="Gene3D" id="1.20.5.1930">
    <property type="match status" value="1"/>
</dbReference>
<dbReference type="Gene3D" id="3.30.565.10">
    <property type="entry name" value="Histidine kinase-like ATPase, C-terminal domain"/>
    <property type="match status" value="1"/>
</dbReference>
<dbReference type="OrthoDB" id="9760839at2"/>
<keyword evidence="17" id="KW-1185">Reference proteome</keyword>
<comment type="caution">
    <text evidence="16">The sequence shown here is derived from an EMBL/GenBank/DDBJ whole genome shotgun (WGS) entry which is preliminary data.</text>
</comment>
<evidence type="ECO:0000256" key="8">
    <source>
        <dbReference type="ARBA" id="ARBA00022777"/>
    </source>
</evidence>
<evidence type="ECO:0000256" key="5">
    <source>
        <dbReference type="ARBA" id="ARBA00022679"/>
    </source>
</evidence>
<sequence>MEQVDKRVAESLTRFYIVALLVVAFLTLGGLYLIRKTILSLNYDSRIVNVAGRQRMLSQRLTKLAVLKMENVAHSDSADFDSLLRVWKTSHEQLASRKLPVEKNVTIWKSSALDEMFVNLKPVFDGIHQGFTVIGKKDADSEAKQKALKFILENEPVFLSRMDEIVFQFDKESFARLQNLEKIEWILDIMTIIVLLAEGLLIFRPVVNTTRRAIRMVRNSEQALLKSNSELEKINAELIKAQKEIIRIEEEKYELQLAEDRIRSASLIEGQEEERKRFARELHDGIGQMLTGLKLHAEKLGQNRFADEKQQQRFEQLVKLIQETIQTTRRISYNLMPSVLEDFGLKAALNLLCEQTRESSGINVTFEGNKEKAELSQAMTIGLYRIAQEAVNNAVKHASPDHILVKLKQEKYHVTLEIQDDGKGFLIDDLKTRRASFLDNNGIENIRTRTELMNGELRIESRPNGGTRLEINIDI</sequence>
<feature type="transmembrane region" description="Helical" evidence="14">
    <location>
        <begin position="185"/>
        <end position="203"/>
    </location>
</feature>
<evidence type="ECO:0000259" key="15">
    <source>
        <dbReference type="PROSITE" id="PS50109"/>
    </source>
</evidence>
<keyword evidence="4" id="KW-0597">Phosphoprotein</keyword>
<keyword evidence="9" id="KW-0067">ATP-binding</keyword>
<keyword evidence="11" id="KW-0902">Two-component regulatory system</keyword>
<evidence type="ECO:0000313" key="16">
    <source>
        <dbReference type="EMBL" id="KAA6439816.1"/>
    </source>
</evidence>
<feature type="transmembrane region" description="Helical" evidence="14">
    <location>
        <begin position="15"/>
        <end position="34"/>
    </location>
</feature>
<dbReference type="CDD" id="cd16917">
    <property type="entry name" value="HATPase_UhpB-NarQ-NarX-like"/>
    <property type="match status" value="1"/>
</dbReference>
<protein>
    <recommendedName>
        <fullName evidence="3">histidine kinase</fullName>
        <ecNumber evidence="3">2.7.13.3</ecNumber>
    </recommendedName>
</protein>
<dbReference type="EMBL" id="VBSN01000031">
    <property type="protein sequence ID" value="KAA6439816.1"/>
    <property type="molecule type" value="Genomic_DNA"/>
</dbReference>
<evidence type="ECO:0000256" key="7">
    <source>
        <dbReference type="ARBA" id="ARBA00022741"/>
    </source>
</evidence>
<dbReference type="GO" id="GO:0000155">
    <property type="term" value="F:phosphorelay sensor kinase activity"/>
    <property type="evidence" value="ECO:0007669"/>
    <property type="project" value="InterPro"/>
</dbReference>
<dbReference type="GO" id="GO:0016020">
    <property type="term" value="C:membrane"/>
    <property type="evidence" value="ECO:0007669"/>
    <property type="project" value="UniProtKB-SubCell"/>
</dbReference>
<keyword evidence="7" id="KW-0547">Nucleotide-binding</keyword>
<dbReference type="InterPro" id="IPR011712">
    <property type="entry name" value="Sig_transdc_His_kin_sub3_dim/P"/>
</dbReference>
<dbReference type="EC" id="2.7.13.3" evidence="3"/>
<comment type="catalytic activity">
    <reaction evidence="1">
        <text>ATP + protein L-histidine = ADP + protein N-phospho-L-histidine.</text>
        <dbReference type="EC" id="2.7.13.3"/>
    </reaction>
</comment>
<dbReference type="InterPro" id="IPR050482">
    <property type="entry name" value="Sensor_HK_TwoCompSys"/>
</dbReference>
<evidence type="ECO:0000256" key="1">
    <source>
        <dbReference type="ARBA" id="ARBA00000085"/>
    </source>
</evidence>
<name>A0A5M8QYS3_9BACT</name>
<evidence type="ECO:0000256" key="3">
    <source>
        <dbReference type="ARBA" id="ARBA00012438"/>
    </source>
</evidence>
<dbReference type="Pfam" id="PF07730">
    <property type="entry name" value="HisKA_3"/>
    <property type="match status" value="1"/>
</dbReference>
<evidence type="ECO:0000256" key="6">
    <source>
        <dbReference type="ARBA" id="ARBA00022692"/>
    </source>
</evidence>
<dbReference type="InterPro" id="IPR036890">
    <property type="entry name" value="HATPase_C_sf"/>
</dbReference>
<dbReference type="PANTHER" id="PTHR24421:SF10">
    <property type="entry name" value="NITRATE_NITRITE SENSOR PROTEIN NARQ"/>
    <property type="match status" value="1"/>
</dbReference>
<evidence type="ECO:0000256" key="2">
    <source>
        <dbReference type="ARBA" id="ARBA00004141"/>
    </source>
</evidence>
<feature type="domain" description="Histidine kinase" evidence="15">
    <location>
        <begin position="281"/>
        <end position="475"/>
    </location>
</feature>
<comment type="subcellular location">
    <subcellularLocation>
        <location evidence="2">Membrane</location>
        <topology evidence="2">Multi-pass membrane protein</topology>
    </subcellularLocation>
</comment>
<dbReference type="InterPro" id="IPR029095">
    <property type="entry name" value="NarX-like_N"/>
</dbReference>
<keyword evidence="8 16" id="KW-0418">Kinase</keyword>
<accession>A0A5M8QYS3</accession>
<evidence type="ECO:0000256" key="11">
    <source>
        <dbReference type="ARBA" id="ARBA00023012"/>
    </source>
</evidence>
<proteinExistence type="predicted"/>
<dbReference type="GO" id="GO:0005524">
    <property type="term" value="F:ATP binding"/>
    <property type="evidence" value="ECO:0007669"/>
    <property type="project" value="UniProtKB-KW"/>
</dbReference>
<evidence type="ECO:0000256" key="10">
    <source>
        <dbReference type="ARBA" id="ARBA00022989"/>
    </source>
</evidence>
<keyword evidence="5" id="KW-0808">Transferase</keyword>
<dbReference type="InterPro" id="IPR005467">
    <property type="entry name" value="His_kinase_dom"/>
</dbReference>
<organism evidence="16 17">
    <name type="scientific">Dyadobacter flavalbus</name>
    <dbReference type="NCBI Taxonomy" id="2579942"/>
    <lineage>
        <taxon>Bacteria</taxon>
        <taxon>Pseudomonadati</taxon>
        <taxon>Bacteroidota</taxon>
        <taxon>Cytophagia</taxon>
        <taxon>Cytophagales</taxon>
        <taxon>Spirosomataceae</taxon>
        <taxon>Dyadobacter</taxon>
    </lineage>
</organism>
<gene>
    <name evidence="16" type="ORF">FEM33_10495</name>
</gene>
<evidence type="ECO:0000256" key="14">
    <source>
        <dbReference type="SAM" id="Phobius"/>
    </source>
</evidence>
<dbReference type="Pfam" id="PF02518">
    <property type="entry name" value="HATPase_c"/>
    <property type="match status" value="1"/>
</dbReference>
<keyword evidence="13" id="KW-0175">Coiled coil</keyword>
<feature type="coiled-coil region" evidence="13">
    <location>
        <begin position="217"/>
        <end position="258"/>
    </location>
</feature>
<evidence type="ECO:0000256" key="9">
    <source>
        <dbReference type="ARBA" id="ARBA00022840"/>
    </source>
</evidence>
<keyword evidence="12 14" id="KW-0472">Membrane</keyword>
<dbReference type="InterPro" id="IPR003594">
    <property type="entry name" value="HATPase_dom"/>
</dbReference>
<evidence type="ECO:0000256" key="13">
    <source>
        <dbReference type="SAM" id="Coils"/>
    </source>
</evidence>
<dbReference type="Pfam" id="PF13675">
    <property type="entry name" value="PilJ"/>
    <property type="match status" value="1"/>
</dbReference>
<dbReference type="PANTHER" id="PTHR24421">
    <property type="entry name" value="NITRATE/NITRITE SENSOR PROTEIN NARX-RELATED"/>
    <property type="match status" value="1"/>
</dbReference>
<reference evidence="16 17" key="1">
    <citation type="submission" date="2019-05" db="EMBL/GenBank/DDBJ databases">
        <authorList>
            <person name="Qu J.-H."/>
        </authorList>
    </citation>
    <scope>NUCLEOTIDE SEQUENCE [LARGE SCALE GENOMIC DNA]</scope>
    <source>
        <strain evidence="16 17">NS28</strain>
    </source>
</reference>
<evidence type="ECO:0000256" key="4">
    <source>
        <dbReference type="ARBA" id="ARBA00022553"/>
    </source>
</evidence>
<dbReference type="AlphaFoldDB" id="A0A5M8QYS3"/>
<evidence type="ECO:0000313" key="17">
    <source>
        <dbReference type="Proteomes" id="UP000323994"/>
    </source>
</evidence>
<dbReference type="SUPFAM" id="SSF55874">
    <property type="entry name" value="ATPase domain of HSP90 chaperone/DNA topoisomerase II/histidine kinase"/>
    <property type="match status" value="1"/>
</dbReference>
<evidence type="ECO:0000256" key="12">
    <source>
        <dbReference type="ARBA" id="ARBA00023136"/>
    </source>
</evidence>
<keyword evidence="10 14" id="KW-1133">Transmembrane helix</keyword>
<dbReference type="GO" id="GO:0046983">
    <property type="term" value="F:protein dimerization activity"/>
    <property type="evidence" value="ECO:0007669"/>
    <property type="project" value="InterPro"/>
</dbReference>
<keyword evidence="6 14" id="KW-0812">Transmembrane</keyword>